<accession>A0A562WJ04</accession>
<evidence type="ECO:0000313" key="2">
    <source>
        <dbReference type="Proteomes" id="UP000319728"/>
    </source>
</evidence>
<dbReference type="RefSeq" id="WP_145819006.1">
    <property type="nucleotide sequence ID" value="NZ_AP023438.1"/>
</dbReference>
<proteinExistence type="predicted"/>
<gene>
    <name evidence="1" type="ORF">JD81_03811</name>
</gene>
<dbReference type="EMBL" id="VLLP01000001">
    <property type="protein sequence ID" value="TWJ30273.1"/>
    <property type="molecule type" value="Genomic_DNA"/>
</dbReference>
<dbReference type="AlphaFoldDB" id="A0A562WJ04"/>
<reference evidence="1 2" key="1">
    <citation type="submission" date="2019-07" db="EMBL/GenBank/DDBJ databases">
        <title>R&amp;d 2014.</title>
        <authorList>
            <person name="Klenk H.-P."/>
        </authorList>
    </citation>
    <scope>NUCLEOTIDE SEQUENCE [LARGE SCALE GENOMIC DNA]</scope>
    <source>
        <strain evidence="1 2">DSM 43912</strain>
    </source>
</reference>
<evidence type="ECO:0000313" key="1">
    <source>
        <dbReference type="EMBL" id="TWJ30273.1"/>
    </source>
</evidence>
<organism evidence="1 2">
    <name type="scientific">Micromonospora sagamiensis</name>
    <dbReference type="NCBI Taxonomy" id="47875"/>
    <lineage>
        <taxon>Bacteria</taxon>
        <taxon>Bacillati</taxon>
        <taxon>Actinomycetota</taxon>
        <taxon>Actinomycetes</taxon>
        <taxon>Micromonosporales</taxon>
        <taxon>Micromonosporaceae</taxon>
        <taxon>Micromonospora</taxon>
    </lineage>
</organism>
<dbReference type="Proteomes" id="UP000319728">
    <property type="component" value="Unassembled WGS sequence"/>
</dbReference>
<sequence length="122" mass="12579">MTAVRNGAGRLIVAALLTGLLALGLVALGWWLRNWEFSTDRGRFLDPSWWAGLVTTGLGHLAFGKVGLKIALVAVGAVTAGTLWARGRRGGSVPSDAASTRDADGTTGARPDAAARPQNAEG</sequence>
<comment type="caution">
    <text evidence="1">The sequence shown here is derived from an EMBL/GenBank/DDBJ whole genome shotgun (WGS) entry which is preliminary data.</text>
</comment>
<protein>
    <submittedName>
        <fullName evidence="1">Uncharacterized protein</fullName>
    </submittedName>
</protein>
<name>A0A562WJ04_9ACTN</name>
<dbReference type="OrthoDB" id="3405852at2"/>
<keyword evidence="2" id="KW-1185">Reference proteome</keyword>